<dbReference type="PRINTS" id="PR01021">
    <property type="entry name" value="OMPADOMAIN"/>
</dbReference>
<dbReference type="PROSITE" id="PS01068">
    <property type="entry name" value="OMPA_1"/>
    <property type="match status" value="1"/>
</dbReference>
<dbReference type="Proteomes" id="UP000428260">
    <property type="component" value="Chromosome"/>
</dbReference>
<name>A0A6I6K197_9BACT</name>
<proteinExistence type="predicted"/>
<protein>
    <submittedName>
        <fullName evidence="7">OmpA family protein</fullName>
    </submittedName>
</protein>
<dbReference type="CDD" id="cd07185">
    <property type="entry name" value="OmpA_C-like"/>
    <property type="match status" value="1"/>
</dbReference>
<accession>A0A6I6K197</accession>
<dbReference type="KEGG" id="mcos:GM418_28040"/>
<dbReference type="InterPro" id="IPR006664">
    <property type="entry name" value="OMP_bac"/>
</dbReference>
<organism evidence="7 8">
    <name type="scientific">Maribellus comscasis</name>
    <dbReference type="NCBI Taxonomy" id="2681766"/>
    <lineage>
        <taxon>Bacteria</taxon>
        <taxon>Pseudomonadati</taxon>
        <taxon>Bacteroidota</taxon>
        <taxon>Bacteroidia</taxon>
        <taxon>Marinilabiliales</taxon>
        <taxon>Prolixibacteraceae</taxon>
        <taxon>Maribellus</taxon>
    </lineage>
</organism>
<dbReference type="Gene3D" id="3.30.1330.60">
    <property type="entry name" value="OmpA-like domain"/>
    <property type="match status" value="1"/>
</dbReference>
<keyword evidence="3" id="KW-0998">Cell outer membrane</keyword>
<evidence type="ECO:0000259" key="6">
    <source>
        <dbReference type="PROSITE" id="PS51123"/>
    </source>
</evidence>
<keyword evidence="8" id="KW-1185">Reference proteome</keyword>
<dbReference type="InterPro" id="IPR036737">
    <property type="entry name" value="OmpA-like_sf"/>
</dbReference>
<dbReference type="SUPFAM" id="SSF103088">
    <property type="entry name" value="OmpA-like"/>
    <property type="match status" value="1"/>
</dbReference>
<evidence type="ECO:0000256" key="2">
    <source>
        <dbReference type="ARBA" id="ARBA00023136"/>
    </source>
</evidence>
<dbReference type="AlphaFoldDB" id="A0A6I6K197"/>
<evidence type="ECO:0000256" key="4">
    <source>
        <dbReference type="PROSITE-ProRule" id="PRU00473"/>
    </source>
</evidence>
<dbReference type="PRINTS" id="PR01023">
    <property type="entry name" value="NAFLGMOTY"/>
</dbReference>
<evidence type="ECO:0000256" key="5">
    <source>
        <dbReference type="SAM" id="MobiDB-lite"/>
    </source>
</evidence>
<keyword evidence="2 4" id="KW-0472">Membrane</keyword>
<feature type="compositionally biased region" description="Basic and acidic residues" evidence="5">
    <location>
        <begin position="191"/>
        <end position="206"/>
    </location>
</feature>
<evidence type="ECO:0000256" key="1">
    <source>
        <dbReference type="ARBA" id="ARBA00004442"/>
    </source>
</evidence>
<dbReference type="InterPro" id="IPR050330">
    <property type="entry name" value="Bact_OuterMem_StrucFunc"/>
</dbReference>
<feature type="domain" description="OmpA-like" evidence="6">
    <location>
        <begin position="100"/>
        <end position="217"/>
    </location>
</feature>
<dbReference type="Pfam" id="PF13488">
    <property type="entry name" value="Gly-zipper_Omp"/>
    <property type="match status" value="1"/>
</dbReference>
<reference evidence="7 8" key="1">
    <citation type="submission" date="2019-11" db="EMBL/GenBank/DDBJ databases">
        <authorList>
            <person name="Zheng R.K."/>
            <person name="Sun C.M."/>
        </authorList>
    </citation>
    <scope>NUCLEOTIDE SEQUENCE [LARGE SCALE GENOMIC DNA]</scope>
    <source>
        <strain evidence="7 8">WC007</strain>
    </source>
</reference>
<dbReference type="GO" id="GO:0009279">
    <property type="term" value="C:cell outer membrane"/>
    <property type="evidence" value="ECO:0007669"/>
    <property type="project" value="UniProtKB-SubCell"/>
</dbReference>
<evidence type="ECO:0000256" key="3">
    <source>
        <dbReference type="ARBA" id="ARBA00023237"/>
    </source>
</evidence>
<evidence type="ECO:0000313" key="8">
    <source>
        <dbReference type="Proteomes" id="UP000428260"/>
    </source>
</evidence>
<feature type="region of interest" description="Disordered" evidence="5">
    <location>
        <begin position="185"/>
        <end position="206"/>
    </location>
</feature>
<dbReference type="PROSITE" id="PS51123">
    <property type="entry name" value="OMPA_2"/>
    <property type="match status" value="1"/>
</dbReference>
<dbReference type="PANTHER" id="PTHR30329">
    <property type="entry name" value="STATOR ELEMENT OF FLAGELLAR MOTOR COMPLEX"/>
    <property type="match status" value="1"/>
</dbReference>
<gene>
    <name evidence="7" type="ORF">GM418_28040</name>
</gene>
<dbReference type="InterPro" id="IPR039567">
    <property type="entry name" value="Gly-zipper"/>
</dbReference>
<comment type="subcellular location">
    <subcellularLocation>
        <location evidence="1">Cell outer membrane</location>
    </subcellularLocation>
</comment>
<sequence length="230" mass="24184">MRMKNITILVLSLFISGIFLNSCKTIQNANSSQKGAGIGVAAGAALGALIGGKDNRAAGALIGAAVGGGAGAVIGRQMDKQAEEIETVMPGAEVVRSEEGIQLILDENADVRFEFNSSDLTSAAQTNLDKLVDVFNKYPDTDILVIGHTDSDGSETYNQTLSEKRAASVLSFLTSNGIANSRLRSVGMGESEPRASNDTKEGKAQNRRVEFTITANEDMINAAKEEAGEK</sequence>
<dbReference type="InterPro" id="IPR006665">
    <property type="entry name" value="OmpA-like"/>
</dbReference>
<dbReference type="EMBL" id="CP046401">
    <property type="protein sequence ID" value="QGY47379.1"/>
    <property type="molecule type" value="Genomic_DNA"/>
</dbReference>
<dbReference type="Pfam" id="PF00691">
    <property type="entry name" value="OmpA"/>
    <property type="match status" value="1"/>
</dbReference>
<dbReference type="InterPro" id="IPR006690">
    <property type="entry name" value="OMPA-like_CS"/>
</dbReference>
<dbReference type="PANTHER" id="PTHR30329:SF21">
    <property type="entry name" value="LIPOPROTEIN YIAD-RELATED"/>
    <property type="match status" value="1"/>
</dbReference>
<evidence type="ECO:0000313" key="7">
    <source>
        <dbReference type="EMBL" id="QGY47379.1"/>
    </source>
</evidence>